<gene>
    <name evidence="2" type="ORF">AALO17_08170</name>
</gene>
<dbReference type="SUPFAM" id="SSF53041">
    <property type="entry name" value="Resolvase-like"/>
    <property type="match status" value="1"/>
</dbReference>
<keyword evidence="3" id="KW-1185">Reference proteome</keyword>
<proteinExistence type="predicted"/>
<dbReference type="KEGG" id="fro:AALO17_08170"/>
<evidence type="ECO:0000313" key="3">
    <source>
        <dbReference type="Proteomes" id="UP000069771"/>
    </source>
</evidence>
<dbReference type="InterPro" id="IPR006119">
    <property type="entry name" value="Resolv_N"/>
</dbReference>
<dbReference type="Pfam" id="PF00239">
    <property type="entry name" value="Resolvase"/>
    <property type="match status" value="1"/>
</dbReference>
<dbReference type="GO" id="GO:0003677">
    <property type="term" value="F:DNA binding"/>
    <property type="evidence" value="ECO:0007669"/>
    <property type="project" value="InterPro"/>
</dbReference>
<accession>A0A140DTH4</accession>
<dbReference type="Gene3D" id="6.10.250.10">
    <property type="match status" value="1"/>
</dbReference>
<organism evidence="2 3">
    <name type="scientific">Faecalibaculum rodentium</name>
    <dbReference type="NCBI Taxonomy" id="1702221"/>
    <lineage>
        <taxon>Bacteria</taxon>
        <taxon>Bacillati</taxon>
        <taxon>Bacillota</taxon>
        <taxon>Erysipelotrichia</taxon>
        <taxon>Erysipelotrichales</taxon>
        <taxon>Erysipelotrichaceae</taxon>
        <taxon>Faecalibaculum</taxon>
    </lineage>
</organism>
<dbReference type="PATRIC" id="fig|1702221.3.peg.791"/>
<dbReference type="Proteomes" id="UP000069771">
    <property type="component" value="Chromosome"/>
</dbReference>
<evidence type="ECO:0000313" key="2">
    <source>
        <dbReference type="EMBL" id="AMK53951.1"/>
    </source>
</evidence>
<feature type="domain" description="Resolvase/invertase-type recombinase catalytic" evidence="1">
    <location>
        <begin position="1"/>
        <end position="31"/>
    </location>
</feature>
<reference evidence="2 3" key="1">
    <citation type="journal article" date="2016" name="Gut Pathog.">
        <title>Whole genome sequencing of "Faecalibaculum rodentium" ALO17, isolated from C57BL/6J laboratory mouse feces.</title>
        <authorList>
            <person name="Lim S."/>
            <person name="Chang D.H."/>
            <person name="Ahn S."/>
            <person name="Kim B.C."/>
        </authorList>
    </citation>
    <scope>NUCLEOTIDE SEQUENCE [LARGE SCALE GENOMIC DNA]</scope>
    <source>
        <strain evidence="2 3">Alo17</strain>
    </source>
</reference>
<dbReference type="GO" id="GO:0000150">
    <property type="term" value="F:DNA strand exchange activity"/>
    <property type="evidence" value="ECO:0007669"/>
    <property type="project" value="InterPro"/>
</dbReference>
<dbReference type="InterPro" id="IPR036162">
    <property type="entry name" value="Resolvase-like_N_sf"/>
</dbReference>
<evidence type="ECO:0000259" key="1">
    <source>
        <dbReference type="PROSITE" id="PS51736"/>
    </source>
</evidence>
<dbReference type="EMBL" id="CP011391">
    <property type="protein sequence ID" value="AMK53951.1"/>
    <property type="molecule type" value="Genomic_DNA"/>
</dbReference>
<dbReference type="STRING" id="1702221.AALO17_08170"/>
<name>A0A140DTH4_9FIRM</name>
<dbReference type="AlphaFoldDB" id="A0A140DTH4"/>
<dbReference type="PROSITE" id="PS51736">
    <property type="entry name" value="RECOMBINASES_3"/>
    <property type="match status" value="1"/>
</dbReference>
<protein>
    <recommendedName>
        <fullName evidence="1">Resolvase/invertase-type recombinase catalytic domain-containing protein</fullName>
    </recommendedName>
</protein>
<sequence>MLTVFAAIAQFEREITLERQKEGIAAAKARGVYKGRARKPDTPELKMAIKGWESGEISAADAIRISGLSKSAFYERTKGYLRKK</sequence>